<dbReference type="PANTHER" id="PTHR42905:SF16">
    <property type="entry name" value="CARBOXYPHOSPHONOENOLPYRUVATE PHOSPHONOMUTASE-LIKE PROTEIN (AFU_ORTHOLOGUE AFUA_5G07230)"/>
    <property type="match status" value="1"/>
</dbReference>
<evidence type="ECO:0000313" key="2">
    <source>
        <dbReference type="Proteomes" id="UP000660680"/>
    </source>
</evidence>
<dbReference type="Gene3D" id="6.10.250.2750">
    <property type="match status" value="1"/>
</dbReference>
<sequence>MVADQHSKHLAFKALHEADEPFVIPNPWDAGTARLLTALGFPALATTSAGLAFARGVPDGACGLDDTLANAAEIVAATDLPVTADLGDGFDDPAETVRRAAAVGLVGGSVEDARHGEVLPVDVAVERVAAAAEAAKGLPFLLTARAENFLCGRPDLDDTIARLKAYEQAGADVLYAPALPDADAIAAVCQAVDKPVNVLVAGAAAQLTLAELGRLGARRISTGSGLARAALGAVTEAATRMRDAGTFEAIAAAQPYGDLNRLMGGR</sequence>
<organism evidence="1 2">
    <name type="scientific">Actinokineospora fastidiosa</name>
    <dbReference type="NCBI Taxonomy" id="1816"/>
    <lineage>
        <taxon>Bacteria</taxon>
        <taxon>Bacillati</taxon>
        <taxon>Actinomycetota</taxon>
        <taxon>Actinomycetes</taxon>
        <taxon>Pseudonocardiales</taxon>
        <taxon>Pseudonocardiaceae</taxon>
        <taxon>Actinokineospora</taxon>
    </lineage>
</organism>
<dbReference type="GO" id="GO:0003824">
    <property type="term" value="F:catalytic activity"/>
    <property type="evidence" value="ECO:0007669"/>
    <property type="project" value="InterPro"/>
</dbReference>
<accession>A0A918L9H7</accession>
<dbReference type="InterPro" id="IPR015813">
    <property type="entry name" value="Pyrv/PenolPyrv_kinase-like_dom"/>
</dbReference>
<keyword evidence="2" id="KW-1185">Reference proteome</keyword>
<evidence type="ECO:0000313" key="1">
    <source>
        <dbReference type="EMBL" id="GGS21154.1"/>
    </source>
</evidence>
<reference evidence="1" key="2">
    <citation type="submission" date="2020-09" db="EMBL/GenBank/DDBJ databases">
        <authorList>
            <person name="Sun Q."/>
            <person name="Ohkuma M."/>
        </authorList>
    </citation>
    <scope>NUCLEOTIDE SEQUENCE</scope>
    <source>
        <strain evidence="1">JCM 3276</strain>
    </source>
</reference>
<dbReference type="Gene3D" id="3.20.20.60">
    <property type="entry name" value="Phosphoenolpyruvate-binding domains"/>
    <property type="match status" value="1"/>
</dbReference>
<gene>
    <name evidence="1" type="ORF">GCM10010171_12310</name>
</gene>
<dbReference type="InterPro" id="IPR040442">
    <property type="entry name" value="Pyrv_kinase-like_dom_sf"/>
</dbReference>
<dbReference type="Pfam" id="PF13714">
    <property type="entry name" value="PEP_mutase"/>
    <property type="match status" value="1"/>
</dbReference>
<reference evidence="1" key="1">
    <citation type="journal article" date="2014" name="Int. J. Syst. Evol. Microbiol.">
        <title>Complete genome sequence of Corynebacterium casei LMG S-19264T (=DSM 44701T), isolated from a smear-ripened cheese.</title>
        <authorList>
            <consortium name="US DOE Joint Genome Institute (JGI-PGF)"/>
            <person name="Walter F."/>
            <person name="Albersmeier A."/>
            <person name="Kalinowski J."/>
            <person name="Ruckert C."/>
        </authorList>
    </citation>
    <scope>NUCLEOTIDE SEQUENCE</scope>
    <source>
        <strain evidence="1">JCM 3276</strain>
    </source>
</reference>
<dbReference type="EMBL" id="BMRB01000001">
    <property type="protein sequence ID" value="GGS21154.1"/>
    <property type="molecule type" value="Genomic_DNA"/>
</dbReference>
<name>A0A918L9H7_9PSEU</name>
<dbReference type="Proteomes" id="UP000660680">
    <property type="component" value="Unassembled WGS sequence"/>
</dbReference>
<protein>
    <submittedName>
        <fullName evidence="1">Hypothetical carboxyvinyl-carboxyphosphonate phosphorylmutase</fullName>
    </submittedName>
</protein>
<dbReference type="InterPro" id="IPR039556">
    <property type="entry name" value="ICL/PEPM"/>
</dbReference>
<dbReference type="SUPFAM" id="SSF51621">
    <property type="entry name" value="Phosphoenolpyruvate/pyruvate domain"/>
    <property type="match status" value="1"/>
</dbReference>
<dbReference type="AlphaFoldDB" id="A0A918L9H7"/>
<comment type="caution">
    <text evidence="1">The sequence shown here is derived from an EMBL/GenBank/DDBJ whole genome shotgun (WGS) entry which is preliminary data.</text>
</comment>
<dbReference type="PANTHER" id="PTHR42905">
    <property type="entry name" value="PHOSPHOENOLPYRUVATE CARBOXYLASE"/>
    <property type="match status" value="1"/>
</dbReference>
<dbReference type="CDD" id="cd00377">
    <property type="entry name" value="ICL_PEPM"/>
    <property type="match status" value="1"/>
</dbReference>
<proteinExistence type="predicted"/>